<evidence type="ECO:0000313" key="3">
    <source>
        <dbReference type="Proteomes" id="UP001178507"/>
    </source>
</evidence>
<dbReference type="AlphaFoldDB" id="A0AA36IV78"/>
<feature type="compositionally biased region" description="Basic and acidic residues" evidence="1">
    <location>
        <begin position="59"/>
        <end position="71"/>
    </location>
</feature>
<feature type="compositionally biased region" description="Low complexity" evidence="1">
    <location>
        <begin position="1"/>
        <end position="22"/>
    </location>
</feature>
<feature type="region of interest" description="Disordered" evidence="1">
    <location>
        <begin position="1"/>
        <end position="71"/>
    </location>
</feature>
<dbReference type="InterPro" id="IPR027973">
    <property type="entry name" value="FSAF1-like"/>
</dbReference>
<organism evidence="2 3">
    <name type="scientific">Effrenium voratum</name>
    <dbReference type="NCBI Taxonomy" id="2562239"/>
    <lineage>
        <taxon>Eukaryota</taxon>
        <taxon>Sar</taxon>
        <taxon>Alveolata</taxon>
        <taxon>Dinophyceae</taxon>
        <taxon>Suessiales</taxon>
        <taxon>Symbiodiniaceae</taxon>
        <taxon>Effrenium</taxon>
    </lineage>
</organism>
<comment type="caution">
    <text evidence="2">The sequence shown here is derived from an EMBL/GenBank/DDBJ whole genome shotgun (WGS) entry which is preliminary data.</text>
</comment>
<reference evidence="2" key="1">
    <citation type="submission" date="2023-08" db="EMBL/GenBank/DDBJ databases">
        <authorList>
            <person name="Chen Y."/>
            <person name="Shah S."/>
            <person name="Dougan E. K."/>
            <person name="Thang M."/>
            <person name="Chan C."/>
        </authorList>
    </citation>
    <scope>NUCLEOTIDE SEQUENCE</scope>
</reference>
<feature type="compositionally biased region" description="Polar residues" evidence="1">
    <location>
        <begin position="138"/>
        <end position="156"/>
    </location>
</feature>
<dbReference type="Pfam" id="PF15375">
    <property type="entry name" value="FSAF1"/>
    <property type="match status" value="1"/>
</dbReference>
<feature type="compositionally biased region" description="Basic and acidic residues" evidence="1">
    <location>
        <begin position="37"/>
        <end position="47"/>
    </location>
</feature>
<dbReference type="GO" id="GO:0000462">
    <property type="term" value="P:maturation of SSU-rRNA from tricistronic rRNA transcript (SSU-rRNA, 5.8S rRNA, LSU-rRNA)"/>
    <property type="evidence" value="ECO:0007669"/>
    <property type="project" value="TreeGrafter"/>
</dbReference>
<dbReference type="Proteomes" id="UP001178507">
    <property type="component" value="Unassembled WGS sequence"/>
</dbReference>
<evidence type="ECO:0000313" key="2">
    <source>
        <dbReference type="EMBL" id="CAJ1394510.1"/>
    </source>
</evidence>
<protein>
    <submittedName>
        <fullName evidence="2">Uncharacterized protein</fullName>
    </submittedName>
</protein>
<dbReference type="PANTHER" id="PTHR28096">
    <property type="entry name" value="PROTEIN FAF1"/>
    <property type="match status" value="1"/>
</dbReference>
<gene>
    <name evidence="2" type="ORF">EVOR1521_LOCUS19151</name>
</gene>
<feature type="region of interest" description="Disordered" evidence="1">
    <location>
        <begin position="104"/>
        <end position="186"/>
    </location>
</feature>
<dbReference type="InterPro" id="IPR053030">
    <property type="entry name" value="Ribosomal_biogenesis_FAF1-like"/>
</dbReference>
<name>A0AA36IV78_9DINO</name>
<evidence type="ECO:0000256" key="1">
    <source>
        <dbReference type="SAM" id="MobiDB-lite"/>
    </source>
</evidence>
<proteinExistence type="predicted"/>
<dbReference type="GO" id="GO:0005730">
    <property type="term" value="C:nucleolus"/>
    <property type="evidence" value="ECO:0007669"/>
    <property type="project" value="TreeGrafter"/>
</dbReference>
<dbReference type="PANTHER" id="PTHR28096:SF1">
    <property type="entry name" value="PROTEIN FAF1"/>
    <property type="match status" value="1"/>
</dbReference>
<feature type="compositionally biased region" description="Basic and acidic residues" evidence="1">
    <location>
        <begin position="122"/>
        <end position="134"/>
    </location>
</feature>
<dbReference type="EMBL" id="CAUJNA010002868">
    <property type="protein sequence ID" value="CAJ1394510.1"/>
    <property type="molecule type" value="Genomic_DNA"/>
</dbReference>
<keyword evidence="3" id="KW-1185">Reference proteome</keyword>
<sequence length="200" mass="22284">MASSSAASASASVASARPAPRVLQIPGRPLASQKRRFMSDKVGEIRSKPSAPKAKAKAGRSDPEERDTADFKRTLKDVLNFVMPQLGRAERKQYENAKVKALGGTLEKPPWEPYSVLQRRRKGEEAARQRRLAEEQTLGVSMSATQQRKSRGQVSAQRKKQAEVARKRRPKEPDILNLGEGARERRGMVVLPKKRVRAYA</sequence>
<accession>A0AA36IV78</accession>